<dbReference type="RefSeq" id="WP_091870513.1">
    <property type="nucleotide sequence ID" value="NZ_FNAO01000007.1"/>
</dbReference>
<dbReference type="Gene3D" id="2.60.40.10">
    <property type="entry name" value="Immunoglobulins"/>
    <property type="match status" value="3"/>
</dbReference>
<dbReference type="InterPro" id="IPR012334">
    <property type="entry name" value="Pectin_lyas_fold"/>
</dbReference>
<feature type="compositionally biased region" description="Polar residues" evidence="1">
    <location>
        <begin position="591"/>
        <end position="603"/>
    </location>
</feature>
<name>A0A1G7FLS0_9FLAO</name>
<feature type="domain" description="PKD" evidence="2">
    <location>
        <begin position="374"/>
        <end position="454"/>
    </location>
</feature>
<feature type="region of interest" description="Disordered" evidence="1">
    <location>
        <begin position="254"/>
        <end position="329"/>
    </location>
</feature>
<dbReference type="EMBL" id="FNAO01000007">
    <property type="protein sequence ID" value="SDE76891.1"/>
    <property type="molecule type" value="Genomic_DNA"/>
</dbReference>
<dbReference type="STRING" id="641691.SAMN05421636_107185"/>
<dbReference type="Gene3D" id="2.160.20.10">
    <property type="entry name" value="Single-stranded right-handed beta-helix, Pectin lyase-like"/>
    <property type="match status" value="1"/>
</dbReference>
<dbReference type="PROSITE" id="PS51257">
    <property type="entry name" value="PROKAR_LIPOPROTEIN"/>
    <property type="match status" value="1"/>
</dbReference>
<feature type="domain" description="PKD" evidence="2">
    <location>
        <begin position="463"/>
        <end position="548"/>
    </location>
</feature>
<dbReference type="OrthoDB" id="872573at2"/>
<dbReference type="PROSITE" id="PS50093">
    <property type="entry name" value="PKD"/>
    <property type="match status" value="3"/>
</dbReference>
<dbReference type="PANTHER" id="PTHR46182">
    <property type="entry name" value="FI19480P1"/>
    <property type="match status" value="1"/>
</dbReference>
<dbReference type="InterPro" id="IPR011050">
    <property type="entry name" value="Pectin_lyase_fold/virulence"/>
</dbReference>
<feature type="domain" description="PKD" evidence="2">
    <location>
        <begin position="551"/>
        <end position="636"/>
    </location>
</feature>
<dbReference type="GO" id="GO:0031410">
    <property type="term" value="C:cytoplasmic vesicle"/>
    <property type="evidence" value="ECO:0007669"/>
    <property type="project" value="TreeGrafter"/>
</dbReference>
<evidence type="ECO:0000256" key="1">
    <source>
        <dbReference type="SAM" id="MobiDB-lite"/>
    </source>
</evidence>
<dbReference type="InterPro" id="IPR039448">
    <property type="entry name" value="Beta_helix"/>
</dbReference>
<evidence type="ECO:0000313" key="3">
    <source>
        <dbReference type="EMBL" id="SDE76891.1"/>
    </source>
</evidence>
<feature type="region of interest" description="Disordered" evidence="1">
    <location>
        <begin position="550"/>
        <end position="609"/>
    </location>
</feature>
<dbReference type="CDD" id="cd00146">
    <property type="entry name" value="PKD"/>
    <property type="match status" value="3"/>
</dbReference>
<feature type="compositionally biased region" description="Acidic residues" evidence="1">
    <location>
        <begin position="292"/>
        <end position="308"/>
    </location>
</feature>
<proteinExistence type="predicted"/>
<feature type="region of interest" description="Disordered" evidence="1">
    <location>
        <begin position="625"/>
        <end position="675"/>
    </location>
</feature>
<dbReference type="Proteomes" id="UP000199109">
    <property type="component" value="Unassembled WGS sequence"/>
</dbReference>
<dbReference type="AlphaFoldDB" id="A0A1G7FLS0"/>
<keyword evidence="4" id="KW-1185">Reference proteome</keyword>
<dbReference type="InterPro" id="IPR000601">
    <property type="entry name" value="PKD_dom"/>
</dbReference>
<organism evidence="3 4">
    <name type="scientific">Pricia antarctica</name>
    <dbReference type="NCBI Taxonomy" id="641691"/>
    <lineage>
        <taxon>Bacteria</taxon>
        <taxon>Pseudomonadati</taxon>
        <taxon>Bacteroidota</taxon>
        <taxon>Flavobacteriia</taxon>
        <taxon>Flavobacteriales</taxon>
        <taxon>Flavobacteriaceae</taxon>
        <taxon>Pricia</taxon>
    </lineage>
</organism>
<sequence>MKFYPTPIAPRFLCFTFFAFIIILSCSKDNDEFEKTVLDESETTVKELVKEEEKPDVTTEEIVKDEEALDVLVEKVYETRTTVFPAINDAHLQGDVGFNENTVRLEEGRRTSYLMFDLSPIDSIGGTVNTTNLEFTVDSDEGNGTVSVYKAISNDWSEDKLTAKTAPETEVLVGKLAAQYEVGQTQEVAIDTAFVRNEILTLILTHEQGNDLAFASKENPNGKGPALMVTYSAPQDAEAIIIDEEVEKELQADIATEDIKTPSEDIAEESAEKEESTNLAEANSEVVATEETAFEEAPTEQDTTEETEEKAQEEESKVEEATKEEITDQTITKEKTTEEDIKVDEETKDQGITVEESTNEEINSEPDAPINESPIAVAEASPTNGDAPLKVSFKGNNSSDDLGIKNYVWDFRDGSTSTEANPTHTFEKTGTLQVRLTITDNQGASHTDTVTITINEKEENKEPNALVSANPTAGEATLAVQFKGSNSNDDTKIEKYFWDFKDGSTTTNANPSHSFSKAGTYEVELSVTDDEGLTDTETVTIKVSEKENKAPKAVASGSPLTGDAPLEVQFKSSDSNDDTEITSYFWDFKDGSTTTNKNPSHTFSEPGEYDVELSVKDAEGLTDATTVKVTVNQRPVDTGGGDTNDGGNDTSGSGGGGSSSGSGSTSGGSTSESAGNYPSGAVLASSFGFKSGDATAAFEAAINSGSSYVVIDKQSSDWIIRPTRFFDLQNMTIVFEPGVTLRAKSGAFKEGARLFKLSGARNVTIEGTGATFKMNKNEYTSGEQRHAFEMDMCNGITVRGLTIRDSGGAGIKLMGDTNSGYCQNIILENIRSLNNRRDGITITSAQDVWVRNSEFSGSSGTRPEAGVVLESDTANEKLVNINFTNCKFADNESAGIHFSTNKMNGGSRSVSIKVVDSEFSNNAISPPSGFLPTEVEVGGGSGTNVVGGEIRFERVKFNGSRGGIVFTRKSANGFKAVFKDCEARNVVTSNAVSPIRMEAHIDRNTLGGIEFDNFYIQYNRDVPFMQIQAPSKGGSFNVKDVKGSFNIKEPNDNPLAYKGGYSPSQNQNVTIDYNHN</sequence>
<dbReference type="SMART" id="SM00089">
    <property type="entry name" value="PKD"/>
    <property type="match status" value="3"/>
</dbReference>
<evidence type="ECO:0000259" key="2">
    <source>
        <dbReference type="PROSITE" id="PS50093"/>
    </source>
</evidence>
<dbReference type="InterPro" id="IPR013783">
    <property type="entry name" value="Ig-like_fold"/>
</dbReference>
<accession>A0A1G7FLS0</accession>
<evidence type="ECO:0000313" key="4">
    <source>
        <dbReference type="Proteomes" id="UP000199109"/>
    </source>
</evidence>
<feature type="compositionally biased region" description="Basic and acidic residues" evidence="1">
    <location>
        <begin position="309"/>
        <end position="329"/>
    </location>
</feature>
<dbReference type="Pfam" id="PF13229">
    <property type="entry name" value="Beta_helix"/>
    <property type="match status" value="1"/>
</dbReference>
<dbReference type="InterPro" id="IPR022409">
    <property type="entry name" value="PKD/Chitinase_dom"/>
</dbReference>
<dbReference type="InterPro" id="IPR035986">
    <property type="entry name" value="PKD_dom_sf"/>
</dbReference>
<dbReference type="SUPFAM" id="SSF49299">
    <property type="entry name" value="PKD domain"/>
    <property type="match status" value="3"/>
</dbReference>
<dbReference type="InterPro" id="IPR029865">
    <property type="entry name" value="KIAA0319-like"/>
</dbReference>
<dbReference type="InterPro" id="IPR006626">
    <property type="entry name" value="PbH1"/>
</dbReference>
<feature type="compositionally biased region" description="Gly residues" evidence="1">
    <location>
        <begin position="652"/>
        <end position="666"/>
    </location>
</feature>
<reference evidence="3 4" key="1">
    <citation type="submission" date="2016-10" db="EMBL/GenBank/DDBJ databases">
        <authorList>
            <person name="de Groot N.N."/>
        </authorList>
    </citation>
    <scope>NUCLEOTIDE SEQUENCE [LARGE SCALE GENOMIC DNA]</scope>
    <source>
        <strain evidence="3 4">DSM 23421</strain>
    </source>
</reference>
<dbReference type="Pfam" id="PF18911">
    <property type="entry name" value="PKD_4"/>
    <property type="match status" value="3"/>
</dbReference>
<protein>
    <submittedName>
        <fullName evidence="3">PKD repeat-containing protein</fullName>
    </submittedName>
</protein>
<dbReference type="SUPFAM" id="SSF51126">
    <property type="entry name" value="Pectin lyase-like"/>
    <property type="match status" value="1"/>
</dbReference>
<dbReference type="SMART" id="SM00710">
    <property type="entry name" value="PbH1"/>
    <property type="match status" value="6"/>
</dbReference>
<feature type="compositionally biased region" description="Polar residues" evidence="1">
    <location>
        <begin position="625"/>
        <end position="635"/>
    </location>
</feature>
<dbReference type="PANTHER" id="PTHR46182:SF2">
    <property type="entry name" value="FI19480P1"/>
    <property type="match status" value="1"/>
</dbReference>
<dbReference type="GO" id="GO:0016020">
    <property type="term" value="C:membrane"/>
    <property type="evidence" value="ECO:0007669"/>
    <property type="project" value="TreeGrafter"/>
</dbReference>
<gene>
    <name evidence="3" type="ORF">SAMN05421636_107185</name>
</gene>